<dbReference type="EMBL" id="VFQX01000048">
    <property type="protein sequence ID" value="KAF0975164.1"/>
    <property type="molecule type" value="Genomic_DNA"/>
</dbReference>
<dbReference type="Pfam" id="PF03178">
    <property type="entry name" value="CPSF_A"/>
    <property type="match status" value="1"/>
</dbReference>
<sequence>MSFNYVAYAHKPTTISCSASGNFTSANDINLIMCKNQFIQVNTLSEEGVVSVVEFEVPGRVDTMTSFRPTGEKQDLLFVTIDDTFFTLGYIDGKIETLASGSIDDPVGRRTESGSITIIDPLCRTVALSLYEGLLKIIPFENNKHQFKEAFNVRIEELNIIDIMFFESIGSKQKSCRLPTFALLYQDNQGSRHIKSYEIKIHEKEIEEASFKQQNIDHGSNILIPVPVPIGGMICVGESQVSYFDENYHRSVSPSSNTRLAIRSYGKLDNTRWFLGDQSGQLYLLSLQVSDQSQVTGLTLKELGVTSISSSISYLDNGYVFVGSHYGDSQVIRIVDEVKEETNAYFEVFQTYPNIGPIVDFCFVDTEKQGQGQIVTCSGGFKDGTLRIIKNGIGIEELTTISDLTGLSRIWSLKSENATNQKYLVISFTQQTMIFTVENEELGPISIPGFDSESMTVACNTVVGNNYLQVTDKAARLVDYQTLELVDEWKSPSGTTISLAAPNPTQLVVSLGEGRLVYIEITESGFRQVQQTKLEYEVSCIDITPEEGNFSSPSCAVGMWTEISVRILKLPSLELLACQELGGEILPRSILMATFEGISYLLCGLGDGHLFSFKMADRGMGILTDRKRINIGSKPVMLRPFLSKDNQLNVFVTSEKPTIIYSRNQKLVYSNVNLGEVTDMCPFNHESFPDHLAIANENSILIGQIDEIQKLHIKTVQLHAQPMKICHQPSSKSYGLLITQFEEPESSAVFYLDEHTFQKKSEFRLDNNELGQSIISCTFTDDDNEYFVVGTTITEADEEEPSKGRIIVLQAQDDKLVVRAEKDVKGAVMCLHSFNGKLLAGVTGRLILFKWSDQADDDSKDLVQECSCSGGIYILDVDSHGDFILVGDMMKSVQLFRYEKPEDQNVSGNISLICKDYHYSWLSTAAMFNEREFVATDNRGNIFTLQKNEEASEEERKQLPRIGKFYLADHINKFQHGFIGMRMSSELSLPGLNNPLPSSAEPLSQANPPIKTILFGTISGGIGVLAQLPQETYLFIHKLQQAMANVVIGLANISRDTYRAFRSERTREPSTNFIDGDFIESFLEFDQETQQKVVEELRDKFDEKYISLEELLKNVEDLSHLVH</sequence>
<dbReference type="RefSeq" id="XP_044559877.1">
    <property type="nucleotide sequence ID" value="XM_044709494.1"/>
</dbReference>
<evidence type="ECO:0000259" key="5">
    <source>
        <dbReference type="Pfam" id="PF23726"/>
    </source>
</evidence>
<dbReference type="InterPro" id="IPR018846">
    <property type="entry name" value="Beta-prop_RSE1/DDB1/CPSF1_1st"/>
</dbReference>
<dbReference type="Pfam" id="PF10433">
    <property type="entry name" value="Beta-prop_RSE1_1st"/>
    <property type="match status" value="1"/>
</dbReference>
<dbReference type="Pfam" id="PF23726">
    <property type="entry name" value="Beta-prop_RSE1_2nd"/>
    <property type="match status" value="1"/>
</dbReference>
<feature type="domain" description="RSE1/DDB1/CPSF1 C-terminal" evidence="3">
    <location>
        <begin position="752"/>
        <end position="1083"/>
    </location>
</feature>
<dbReference type="OMA" id="HQDFLMR"/>
<dbReference type="AlphaFoldDB" id="A0A6A5BM63"/>
<dbReference type="InterPro" id="IPR004871">
    <property type="entry name" value="RSE1/DDB1/CPSF1_C"/>
</dbReference>
<keyword evidence="7" id="KW-1185">Reference proteome</keyword>
<dbReference type="PANTHER" id="PTHR10644">
    <property type="entry name" value="DNA REPAIR/RNA PROCESSING CPSF FAMILY"/>
    <property type="match status" value="1"/>
</dbReference>
<dbReference type="OrthoDB" id="433457at2759"/>
<dbReference type="InterPro" id="IPR050358">
    <property type="entry name" value="RSE1/DDB1/CFT1"/>
</dbReference>
<dbReference type="InterPro" id="IPR015943">
    <property type="entry name" value="WD40/YVTN_repeat-like_dom_sf"/>
</dbReference>
<dbReference type="VEuPathDB" id="AmoebaDB:NfTy_044160"/>
<accession>A0A6A5BM63</accession>
<evidence type="ECO:0000313" key="6">
    <source>
        <dbReference type="EMBL" id="KAF0975164.1"/>
    </source>
</evidence>
<evidence type="ECO:0000259" key="3">
    <source>
        <dbReference type="Pfam" id="PF03178"/>
    </source>
</evidence>
<feature type="domain" description="RSE1/DDB1/CPSF1 second beta-propeller" evidence="5">
    <location>
        <begin position="395"/>
        <end position="705"/>
    </location>
</feature>
<evidence type="ECO:0000313" key="7">
    <source>
        <dbReference type="Proteomes" id="UP000444721"/>
    </source>
</evidence>
<dbReference type="GO" id="GO:0003676">
    <property type="term" value="F:nucleic acid binding"/>
    <property type="evidence" value="ECO:0007669"/>
    <property type="project" value="InterPro"/>
</dbReference>
<evidence type="ECO:0000259" key="4">
    <source>
        <dbReference type="Pfam" id="PF10433"/>
    </source>
</evidence>
<gene>
    <name evidence="6" type="ORF">FDP41_005917</name>
</gene>
<dbReference type="VEuPathDB" id="AmoebaDB:FDP41_005917"/>
<evidence type="ECO:0000256" key="1">
    <source>
        <dbReference type="ARBA" id="ARBA00004123"/>
    </source>
</evidence>
<dbReference type="GO" id="GO:0005634">
    <property type="term" value="C:nucleus"/>
    <property type="evidence" value="ECO:0007669"/>
    <property type="project" value="UniProtKB-SubCell"/>
</dbReference>
<keyword evidence="2" id="KW-0539">Nucleus</keyword>
<name>A0A6A5BM63_NAEFO</name>
<feature type="domain" description="RSE1/DDB1/CPSF1 first beta-propeller" evidence="4">
    <location>
        <begin position="15"/>
        <end position="352"/>
    </location>
</feature>
<dbReference type="GeneID" id="68113135"/>
<dbReference type="SUPFAM" id="SSF50978">
    <property type="entry name" value="WD40 repeat-like"/>
    <property type="match status" value="1"/>
</dbReference>
<comment type="subcellular location">
    <subcellularLocation>
        <location evidence="1">Nucleus</location>
    </subcellularLocation>
</comment>
<reference evidence="6 7" key="1">
    <citation type="journal article" date="2019" name="Sci. Rep.">
        <title>Nanopore sequencing improves the draft genome of the human pathogenic amoeba Naegleria fowleri.</title>
        <authorList>
            <person name="Liechti N."/>
            <person name="Schurch N."/>
            <person name="Bruggmann R."/>
            <person name="Wittwer M."/>
        </authorList>
    </citation>
    <scope>NUCLEOTIDE SEQUENCE [LARGE SCALE GENOMIC DNA]</scope>
    <source>
        <strain evidence="6 7">ATCC 30894</strain>
    </source>
</reference>
<dbReference type="InterPro" id="IPR036322">
    <property type="entry name" value="WD40_repeat_dom_sf"/>
</dbReference>
<dbReference type="InterPro" id="IPR058543">
    <property type="entry name" value="Beta-prop_RSE1/DDB1/CPSF1_2nd"/>
</dbReference>
<dbReference type="Proteomes" id="UP000444721">
    <property type="component" value="Unassembled WGS sequence"/>
</dbReference>
<comment type="caution">
    <text evidence="6">The sequence shown here is derived from an EMBL/GenBank/DDBJ whole genome shotgun (WGS) entry which is preliminary data.</text>
</comment>
<organism evidence="6 7">
    <name type="scientific">Naegleria fowleri</name>
    <name type="common">Brain eating amoeba</name>
    <dbReference type="NCBI Taxonomy" id="5763"/>
    <lineage>
        <taxon>Eukaryota</taxon>
        <taxon>Discoba</taxon>
        <taxon>Heterolobosea</taxon>
        <taxon>Tetramitia</taxon>
        <taxon>Eutetramitia</taxon>
        <taxon>Vahlkampfiidae</taxon>
        <taxon>Naegleria</taxon>
    </lineage>
</organism>
<protein>
    <recommendedName>
        <fullName evidence="8">DNA damage-binding protein 1</fullName>
    </recommendedName>
</protein>
<evidence type="ECO:0000256" key="2">
    <source>
        <dbReference type="ARBA" id="ARBA00023242"/>
    </source>
</evidence>
<dbReference type="Gene3D" id="1.10.150.910">
    <property type="match status" value="1"/>
</dbReference>
<dbReference type="Gene3D" id="2.130.10.10">
    <property type="entry name" value="YVTN repeat-like/Quinoprotein amine dehydrogenase"/>
    <property type="match status" value="3"/>
</dbReference>
<dbReference type="VEuPathDB" id="AmoebaDB:NF0084500"/>
<evidence type="ECO:0008006" key="8">
    <source>
        <dbReference type="Google" id="ProtNLM"/>
    </source>
</evidence>
<proteinExistence type="predicted"/>